<organism evidence="1 2">
    <name type="scientific">Populus alba</name>
    <name type="common">White poplar</name>
    <dbReference type="NCBI Taxonomy" id="43335"/>
    <lineage>
        <taxon>Eukaryota</taxon>
        <taxon>Viridiplantae</taxon>
        <taxon>Streptophyta</taxon>
        <taxon>Embryophyta</taxon>
        <taxon>Tracheophyta</taxon>
        <taxon>Spermatophyta</taxon>
        <taxon>Magnoliopsida</taxon>
        <taxon>eudicotyledons</taxon>
        <taxon>Gunneridae</taxon>
        <taxon>Pentapetalae</taxon>
        <taxon>rosids</taxon>
        <taxon>fabids</taxon>
        <taxon>Malpighiales</taxon>
        <taxon>Salicaceae</taxon>
        <taxon>Saliceae</taxon>
        <taxon>Populus</taxon>
    </lineage>
</organism>
<protein>
    <submittedName>
        <fullName evidence="1">Uncharacterized protein</fullName>
    </submittedName>
</protein>
<accession>A0ACC4B3Q4</accession>
<proteinExistence type="predicted"/>
<dbReference type="EMBL" id="RCHU02000014">
    <property type="protein sequence ID" value="KAL3573185.1"/>
    <property type="molecule type" value="Genomic_DNA"/>
</dbReference>
<dbReference type="Proteomes" id="UP000309997">
    <property type="component" value="Unassembled WGS sequence"/>
</dbReference>
<name>A0ACC4B3Q4_POPAL</name>
<sequence>MPVFDSLEFRYTCMKNKRCSWWVRTGFRLFIGGLAFFVAVAFPFLPSLAALIGGIALPLTLAYPCFMWISIKKPHQKGHGVMWCLNLGLGYMLRHGSECSIGRCRSLEFGYQRPTCQLLPPRMIVDHECRKNATFFCKC</sequence>
<reference evidence="1 2" key="1">
    <citation type="journal article" date="2024" name="Plant Biotechnol. J.">
        <title>Genome and CRISPR/Cas9 system of a widespread forest tree (Populus alba) in the world.</title>
        <authorList>
            <person name="Liu Y.J."/>
            <person name="Jiang P.F."/>
            <person name="Han X.M."/>
            <person name="Li X.Y."/>
            <person name="Wang H.M."/>
            <person name="Wang Y.J."/>
            <person name="Wang X.X."/>
            <person name="Zeng Q.Y."/>
        </authorList>
    </citation>
    <scope>NUCLEOTIDE SEQUENCE [LARGE SCALE GENOMIC DNA]</scope>
    <source>
        <strain evidence="2">cv. PAL-ZL1</strain>
    </source>
</reference>
<evidence type="ECO:0000313" key="2">
    <source>
        <dbReference type="Proteomes" id="UP000309997"/>
    </source>
</evidence>
<evidence type="ECO:0000313" key="1">
    <source>
        <dbReference type="EMBL" id="KAL3573185.1"/>
    </source>
</evidence>
<comment type="caution">
    <text evidence="1">The sequence shown here is derived from an EMBL/GenBank/DDBJ whole genome shotgun (WGS) entry which is preliminary data.</text>
</comment>
<gene>
    <name evidence="1" type="ORF">D5086_027089</name>
</gene>
<keyword evidence="2" id="KW-1185">Reference proteome</keyword>